<dbReference type="Proteomes" id="UP000824073">
    <property type="component" value="Unassembled WGS sequence"/>
</dbReference>
<proteinExistence type="predicted"/>
<dbReference type="SMART" id="SM00493">
    <property type="entry name" value="TOPRIM"/>
    <property type="match status" value="1"/>
</dbReference>
<dbReference type="InterPro" id="IPR006171">
    <property type="entry name" value="TOPRIM_dom"/>
</dbReference>
<dbReference type="Pfam" id="PF01751">
    <property type="entry name" value="Toprim"/>
    <property type="match status" value="1"/>
</dbReference>
<dbReference type="SUPFAM" id="SSF110455">
    <property type="entry name" value="Toprim domain"/>
    <property type="match status" value="1"/>
</dbReference>
<dbReference type="Gene3D" id="3.40.1360.10">
    <property type="match status" value="1"/>
</dbReference>
<reference evidence="2" key="2">
    <citation type="journal article" date="2021" name="PeerJ">
        <title>Extensive microbial diversity within the chicken gut microbiome revealed by metagenomics and culture.</title>
        <authorList>
            <person name="Gilroy R."/>
            <person name="Ravi A."/>
            <person name="Getino M."/>
            <person name="Pursley I."/>
            <person name="Horton D.L."/>
            <person name="Alikhan N.F."/>
            <person name="Baker D."/>
            <person name="Gharbi K."/>
            <person name="Hall N."/>
            <person name="Watson M."/>
            <person name="Adriaenssens E.M."/>
            <person name="Foster-Nyarko E."/>
            <person name="Jarju S."/>
            <person name="Secka A."/>
            <person name="Antonio M."/>
            <person name="Oren A."/>
            <person name="Chaudhuri R.R."/>
            <person name="La Ragione R."/>
            <person name="Hildebrand F."/>
            <person name="Pallen M.J."/>
        </authorList>
    </citation>
    <scope>NUCLEOTIDE SEQUENCE</scope>
    <source>
        <strain evidence="2">CHK191-8634</strain>
    </source>
</reference>
<feature type="domain" description="Toprim" evidence="1">
    <location>
        <begin position="5"/>
        <end position="90"/>
    </location>
</feature>
<dbReference type="GO" id="GO:0006364">
    <property type="term" value="P:rRNA processing"/>
    <property type="evidence" value="ECO:0007669"/>
    <property type="project" value="TreeGrafter"/>
</dbReference>
<accession>A0A9D1IXH4</accession>
<dbReference type="PANTHER" id="PTHR39156:SF1">
    <property type="entry name" value="RIBONUCLEASE M5"/>
    <property type="match status" value="1"/>
</dbReference>
<dbReference type="AlphaFoldDB" id="A0A9D1IXH4"/>
<protein>
    <submittedName>
        <fullName evidence="2">DUF4093 domain-containing protein</fullName>
    </submittedName>
</protein>
<evidence type="ECO:0000313" key="3">
    <source>
        <dbReference type="Proteomes" id="UP000824073"/>
    </source>
</evidence>
<dbReference type="Pfam" id="PF13331">
    <property type="entry name" value="DUF4093"/>
    <property type="match status" value="1"/>
</dbReference>
<dbReference type="GO" id="GO:0043822">
    <property type="term" value="F:ribonuclease M5 activity"/>
    <property type="evidence" value="ECO:0007669"/>
    <property type="project" value="TreeGrafter"/>
</dbReference>
<evidence type="ECO:0000259" key="1">
    <source>
        <dbReference type="PROSITE" id="PS50880"/>
    </source>
</evidence>
<organism evidence="2 3">
    <name type="scientific">Candidatus Ventrousia excrementavium</name>
    <dbReference type="NCBI Taxonomy" id="2840961"/>
    <lineage>
        <taxon>Bacteria</taxon>
        <taxon>Bacillati</taxon>
        <taxon>Bacillota</taxon>
        <taxon>Clostridia</taxon>
        <taxon>Eubacteriales</taxon>
        <taxon>Clostridiaceae</taxon>
        <taxon>Clostridiaceae incertae sedis</taxon>
        <taxon>Candidatus Ventrousia</taxon>
    </lineage>
</organism>
<dbReference type="PROSITE" id="PS50880">
    <property type="entry name" value="TOPRIM"/>
    <property type="match status" value="1"/>
</dbReference>
<dbReference type="PANTHER" id="PTHR39156">
    <property type="entry name" value="RIBONUCLEASE M5"/>
    <property type="match status" value="1"/>
</dbReference>
<dbReference type="InterPro" id="IPR025156">
    <property type="entry name" value="RNase_M5_C"/>
</dbReference>
<sequence length="195" mass="21237">MIAVKQAIVVEGRYDKNKLSQIFDALIVPVGGFAIFNDVQTLDFLRRLAVERGIIILTDPDGAGLVIRNFLRSAIQKGQVYHAYIGAHEGREKRKNIPSKEGLLGVEGVTEEEIVHAVLSCGAARELQDVATEPITTGDLYTLGLSGKPNSAALRRQLLCTLGLPLNMSSGALCRWLSGQLTVQQLGEIVRELQM</sequence>
<dbReference type="EMBL" id="DVMR01000051">
    <property type="protein sequence ID" value="HIU43909.1"/>
    <property type="molecule type" value="Genomic_DNA"/>
</dbReference>
<reference evidence="2" key="1">
    <citation type="submission" date="2020-10" db="EMBL/GenBank/DDBJ databases">
        <authorList>
            <person name="Gilroy R."/>
        </authorList>
    </citation>
    <scope>NUCLEOTIDE SEQUENCE</scope>
    <source>
        <strain evidence="2">CHK191-8634</strain>
    </source>
</reference>
<comment type="caution">
    <text evidence="2">The sequence shown here is derived from an EMBL/GenBank/DDBJ whole genome shotgun (WGS) entry which is preliminary data.</text>
</comment>
<gene>
    <name evidence="2" type="ORF">IAB67_06400</name>
</gene>
<name>A0A9D1IXH4_9CLOT</name>
<evidence type="ECO:0000313" key="2">
    <source>
        <dbReference type="EMBL" id="HIU43909.1"/>
    </source>
</evidence>